<evidence type="ECO:0000313" key="7">
    <source>
        <dbReference type="EMBL" id="KAL3774209.1"/>
    </source>
</evidence>
<reference evidence="7 8" key="1">
    <citation type="submission" date="2024-10" db="EMBL/GenBank/DDBJ databases">
        <title>Updated reference genomes for cyclostephanoid diatoms.</title>
        <authorList>
            <person name="Roberts W.R."/>
            <person name="Alverson A.J."/>
        </authorList>
    </citation>
    <scope>NUCLEOTIDE SEQUENCE [LARGE SCALE GENOMIC DNA]</scope>
    <source>
        <strain evidence="7 8">AJA276-08</strain>
    </source>
</reference>
<evidence type="ECO:0000256" key="3">
    <source>
        <dbReference type="ARBA" id="ARBA00022692"/>
    </source>
</evidence>
<dbReference type="InterPro" id="IPR007248">
    <property type="entry name" value="Mpv17_PMP22"/>
</dbReference>
<sequence length="640" mass="70062">MAFGPSSLSPDHVNLSLQSLSLAAQFQFTGISHHHLLDSSSPVMLAVTTATADTTTTSLPNLLHMALSVYRQQLLVDPLKTKVLTGIILAILGDALAQSQQSKSNHEPYNIQRALSFAAFDGCYRAVQQLTYPPMMKLCCGKFSIALLVAVMGTTTTSIISSDQEQLIHILASIEQTLVSQLVIIPTVYYPVFYAVTGAVQGLTMSETIQRAKDTFVPLMKRNLVFWIPVQFIAFAFVDEDLQIPILIGCGLIWTIILSITAGSVRTGESKDPAEGLVVEAMASVDESNIVVTSVLECEALNTPVLECNETLENNSNDDAISTYKYDIGQQPSRAAVTMRKIRGGSVDAYATPSGIVLSSTLGHRGRKFVSDLRGRRYPLTVRNSLADSIEEQRPLTMQKSSAPVSKHYLSKTTKRIVPSAVLILLVIIAGVFRRHIATISVSLLESYKGSMKRSPLQTKVVTGATLAVLGDAMAQSRDFQKSYNARRAASFAAFDGCYRFFQHLAFPFITSICQGNVLGSILSALLPSVSSFGGNLRLGMAALERTLLYQLLVVPLLYYPIFFTFTGYLQGLTLSEILSRAKTSFLPCWKRNLAFWIPCQMVMFSVIDEKWQIPFACVLGMLWSTILSITAGNANKEKL</sequence>
<proteinExistence type="inferred from homology"/>
<feature type="transmembrane region" description="Helical" evidence="6">
    <location>
        <begin position="182"/>
        <end position="203"/>
    </location>
</feature>
<feature type="transmembrane region" description="Helical" evidence="6">
    <location>
        <begin position="223"/>
        <end position="238"/>
    </location>
</feature>
<gene>
    <name evidence="7" type="ORF">ACHAW5_008534</name>
</gene>
<feature type="transmembrane region" description="Helical" evidence="6">
    <location>
        <begin position="417"/>
        <end position="437"/>
    </location>
</feature>
<evidence type="ECO:0000256" key="4">
    <source>
        <dbReference type="ARBA" id="ARBA00022989"/>
    </source>
</evidence>
<feature type="transmembrane region" description="Helical" evidence="6">
    <location>
        <begin position="614"/>
        <end position="635"/>
    </location>
</feature>
<evidence type="ECO:0000256" key="2">
    <source>
        <dbReference type="ARBA" id="ARBA00006824"/>
    </source>
</evidence>
<comment type="similarity">
    <text evidence="2">Belongs to the peroxisomal membrane protein PXMP2/4 family.</text>
</comment>
<dbReference type="PANTHER" id="PTHR11266:SF17">
    <property type="entry name" value="PROTEIN MPV17"/>
    <property type="match status" value="1"/>
</dbReference>
<name>A0ABD3NFA5_9STRA</name>
<feature type="transmembrane region" description="Helical" evidence="6">
    <location>
        <begin position="505"/>
        <end position="528"/>
    </location>
</feature>
<evidence type="ECO:0000256" key="5">
    <source>
        <dbReference type="ARBA" id="ARBA00023136"/>
    </source>
</evidence>
<dbReference type="Proteomes" id="UP001530315">
    <property type="component" value="Unassembled WGS sequence"/>
</dbReference>
<dbReference type="PANTHER" id="PTHR11266">
    <property type="entry name" value="PEROXISOMAL MEMBRANE PROTEIN 2, PXMP2 MPV17"/>
    <property type="match status" value="1"/>
</dbReference>
<feature type="transmembrane region" description="Helical" evidence="6">
    <location>
        <begin position="244"/>
        <end position="265"/>
    </location>
</feature>
<keyword evidence="5 6" id="KW-0472">Membrane</keyword>
<accession>A0ABD3NFA5</accession>
<dbReference type="GO" id="GO:0016020">
    <property type="term" value="C:membrane"/>
    <property type="evidence" value="ECO:0007669"/>
    <property type="project" value="UniProtKB-SubCell"/>
</dbReference>
<protein>
    <submittedName>
        <fullName evidence="7">Uncharacterized protein</fullName>
    </submittedName>
</protein>
<evidence type="ECO:0000256" key="1">
    <source>
        <dbReference type="ARBA" id="ARBA00004141"/>
    </source>
</evidence>
<keyword evidence="3 6" id="KW-0812">Transmembrane</keyword>
<comment type="subcellular location">
    <subcellularLocation>
        <location evidence="1">Membrane</location>
        <topology evidence="1">Multi-pass membrane protein</topology>
    </subcellularLocation>
</comment>
<keyword evidence="8" id="KW-1185">Reference proteome</keyword>
<comment type="caution">
    <text evidence="7">The sequence shown here is derived from an EMBL/GenBank/DDBJ whole genome shotgun (WGS) entry which is preliminary data.</text>
</comment>
<evidence type="ECO:0000256" key="6">
    <source>
        <dbReference type="SAM" id="Phobius"/>
    </source>
</evidence>
<dbReference type="EMBL" id="JALLAZ020001482">
    <property type="protein sequence ID" value="KAL3774209.1"/>
    <property type="molecule type" value="Genomic_DNA"/>
</dbReference>
<feature type="transmembrane region" description="Helical" evidence="6">
    <location>
        <begin position="548"/>
        <end position="570"/>
    </location>
</feature>
<organism evidence="7 8">
    <name type="scientific">Stephanodiscus triporus</name>
    <dbReference type="NCBI Taxonomy" id="2934178"/>
    <lineage>
        <taxon>Eukaryota</taxon>
        <taxon>Sar</taxon>
        <taxon>Stramenopiles</taxon>
        <taxon>Ochrophyta</taxon>
        <taxon>Bacillariophyta</taxon>
        <taxon>Coscinodiscophyceae</taxon>
        <taxon>Thalassiosirophycidae</taxon>
        <taxon>Stephanodiscales</taxon>
        <taxon>Stephanodiscaceae</taxon>
        <taxon>Stephanodiscus</taxon>
    </lineage>
</organism>
<evidence type="ECO:0000313" key="8">
    <source>
        <dbReference type="Proteomes" id="UP001530315"/>
    </source>
</evidence>
<dbReference type="Pfam" id="PF04117">
    <property type="entry name" value="Mpv17_PMP22"/>
    <property type="match status" value="2"/>
</dbReference>
<keyword evidence="4 6" id="KW-1133">Transmembrane helix</keyword>
<dbReference type="AlphaFoldDB" id="A0ABD3NFA5"/>